<dbReference type="Pfam" id="PF25953">
    <property type="entry name" value="DUF7991"/>
    <property type="match status" value="1"/>
</dbReference>
<keyword evidence="4" id="KW-1185">Reference proteome</keyword>
<dbReference type="Proteomes" id="UP001166304">
    <property type="component" value="Unassembled WGS sequence"/>
</dbReference>
<feature type="transmembrane region" description="Helical" evidence="1">
    <location>
        <begin position="6"/>
        <end position="28"/>
    </location>
</feature>
<feature type="transmembrane region" description="Helical" evidence="1">
    <location>
        <begin position="71"/>
        <end position="92"/>
    </location>
</feature>
<accession>A0AA41FYS3</accession>
<keyword evidence="1" id="KW-0472">Membrane</keyword>
<name>A0AA41FYS3_9EURY</name>
<dbReference type="RefSeq" id="WP_162412234.1">
    <property type="nucleotide sequence ID" value="NZ_JAHQXE010000001.1"/>
</dbReference>
<keyword evidence="1" id="KW-0812">Transmembrane</keyword>
<keyword evidence="1" id="KW-1133">Transmembrane helix</keyword>
<comment type="caution">
    <text evidence="3">The sequence shown here is derived from an EMBL/GenBank/DDBJ whole genome shotgun (WGS) entry which is preliminary data.</text>
</comment>
<evidence type="ECO:0000256" key="1">
    <source>
        <dbReference type="SAM" id="Phobius"/>
    </source>
</evidence>
<evidence type="ECO:0000259" key="2">
    <source>
        <dbReference type="Pfam" id="PF25953"/>
    </source>
</evidence>
<protein>
    <recommendedName>
        <fullName evidence="2">DUF7991 domain-containing protein</fullName>
    </recommendedName>
</protein>
<dbReference type="InterPro" id="IPR058304">
    <property type="entry name" value="DUF7991"/>
</dbReference>
<dbReference type="EMBL" id="JAHQXE010000001">
    <property type="protein sequence ID" value="MBV0900469.1"/>
    <property type="molecule type" value="Genomic_DNA"/>
</dbReference>
<evidence type="ECO:0000313" key="3">
    <source>
        <dbReference type="EMBL" id="MBV0900469.1"/>
    </source>
</evidence>
<evidence type="ECO:0000313" key="4">
    <source>
        <dbReference type="Proteomes" id="UP001166304"/>
    </source>
</evidence>
<organism evidence="3 4">
    <name type="scientific">Haloarcula salina</name>
    <dbReference type="NCBI Taxonomy" id="1429914"/>
    <lineage>
        <taxon>Archaea</taxon>
        <taxon>Methanobacteriati</taxon>
        <taxon>Methanobacteriota</taxon>
        <taxon>Stenosarchaea group</taxon>
        <taxon>Halobacteria</taxon>
        <taxon>Halobacteriales</taxon>
        <taxon>Haloarculaceae</taxon>
        <taxon>Haloarcula</taxon>
    </lineage>
</organism>
<feature type="domain" description="DUF7991" evidence="2">
    <location>
        <begin position="1"/>
        <end position="104"/>
    </location>
</feature>
<sequence length="106" mass="11369">MVSVVGIAGLLVIVLVNSAVTALMTRFFRVRLNTRWGSLVYALLLCPVVMFVIVLLLSGVFSLGANLGSPAAVVLVTLLIPLATGITFDYFWMPSPDEVDLPATME</sequence>
<feature type="transmembrane region" description="Helical" evidence="1">
    <location>
        <begin position="40"/>
        <end position="65"/>
    </location>
</feature>
<dbReference type="AlphaFoldDB" id="A0AA41FYS3"/>
<gene>
    <name evidence="3" type="ORF">KTS37_01590</name>
</gene>
<reference evidence="3" key="1">
    <citation type="submission" date="2021-06" db="EMBL/GenBank/DDBJ databases">
        <title>New haloarchaea isolates fom saline soil.</title>
        <authorList>
            <person name="Duran-Viseras A."/>
            <person name="Sanchez-Porro C.S."/>
            <person name="Ventosa A."/>
        </authorList>
    </citation>
    <scope>NUCLEOTIDE SEQUENCE</scope>
    <source>
        <strain evidence="3">JCM 18369</strain>
    </source>
</reference>
<proteinExistence type="predicted"/>